<keyword evidence="1" id="KW-0812">Transmembrane</keyword>
<protein>
    <submittedName>
        <fullName evidence="2">Uncharacterized protein</fullName>
    </submittedName>
</protein>
<name>A0A6C0K0I7_9ZZZZ</name>
<reference evidence="2" key="1">
    <citation type="journal article" date="2020" name="Nature">
        <title>Giant virus diversity and host interactions through global metagenomics.</title>
        <authorList>
            <person name="Schulz F."/>
            <person name="Roux S."/>
            <person name="Paez-Espino D."/>
            <person name="Jungbluth S."/>
            <person name="Walsh D.A."/>
            <person name="Denef V.J."/>
            <person name="McMahon K.D."/>
            <person name="Konstantinidis K.T."/>
            <person name="Eloe-Fadrosh E.A."/>
            <person name="Kyrpides N.C."/>
            <person name="Woyke T."/>
        </authorList>
    </citation>
    <scope>NUCLEOTIDE SEQUENCE</scope>
    <source>
        <strain evidence="2">GVMAG-S-1101165-84</strain>
    </source>
</reference>
<feature type="transmembrane region" description="Helical" evidence="1">
    <location>
        <begin position="99"/>
        <end position="121"/>
    </location>
</feature>
<accession>A0A6C0K0I7</accession>
<evidence type="ECO:0000256" key="1">
    <source>
        <dbReference type="SAM" id="Phobius"/>
    </source>
</evidence>
<organism evidence="2">
    <name type="scientific">viral metagenome</name>
    <dbReference type="NCBI Taxonomy" id="1070528"/>
    <lineage>
        <taxon>unclassified sequences</taxon>
        <taxon>metagenomes</taxon>
        <taxon>organismal metagenomes</taxon>
    </lineage>
</organism>
<keyword evidence="1" id="KW-0472">Membrane</keyword>
<evidence type="ECO:0000313" key="2">
    <source>
        <dbReference type="EMBL" id="QHU11063.1"/>
    </source>
</evidence>
<dbReference type="AlphaFoldDB" id="A0A6C0K0I7"/>
<dbReference type="EMBL" id="MN740778">
    <property type="protein sequence ID" value="QHU11063.1"/>
    <property type="molecule type" value="Genomic_DNA"/>
</dbReference>
<sequence>MLYPTSQRYGYMPLPPAQPCVMCNIPCDIVRQFPCGCHMPIHPPCVYTFMRQGGVCAKCHQVWVQIDTATVTTAWDRQDMLVSRPSTTQISCCESSRLTYFYCVMCMFLLAVAALLAYVLYKFL</sequence>
<proteinExistence type="predicted"/>
<keyword evidence="1" id="KW-1133">Transmembrane helix</keyword>